<protein>
    <submittedName>
        <fullName evidence="1">Uncharacterized protein</fullName>
    </submittedName>
</protein>
<reference evidence="1" key="1">
    <citation type="submission" date="2024-06" db="EMBL/GenBank/DDBJ databases">
        <authorList>
            <person name="Guo B."/>
        </authorList>
    </citation>
    <scope>NUCLEOTIDE SEQUENCE</scope>
</reference>
<gene>
    <name evidence="1" type="ORF">PMBFJFDG_00040</name>
</gene>
<name>A0AAU7YNK6_9CAUD</name>
<evidence type="ECO:0000313" key="1">
    <source>
        <dbReference type="EMBL" id="XCA48759.1"/>
    </source>
</evidence>
<dbReference type="EMBL" id="PP938272">
    <property type="protein sequence ID" value="XCA48759.1"/>
    <property type="molecule type" value="Genomic_DNA"/>
</dbReference>
<proteinExistence type="predicted"/>
<organism evidence="1">
    <name type="scientific">Bacillus phage PHBA67-T</name>
    <dbReference type="NCBI Taxonomy" id="3233536"/>
    <lineage>
        <taxon>Viruses</taxon>
        <taxon>Duplodnaviria</taxon>
        <taxon>Heunggongvirae</taxon>
        <taxon>Uroviricota</taxon>
        <taxon>Caudoviricetes</taxon>
    </lineage>
</organism>
<sequence length="66" mass="7680">METNFEVKVVGVKYTCDKCKEGEMIYQEGIGKMLLTSPPRFEHTCTKCGFKQNFFKKYPTIEYKGV</sequence>
<accession>A0AAU7YNK6</accession>